<keyword evidence="4" id="KW-1185">Reference proteome</keyword>
<organism evidence="1 3">
    <name type="scientific">Xanthobacter flavus</name>
    <dbReference type="NCBI Taxonomy" id="281"/>
    <lineage>
        <taxon>Bacteria</taxon>
        <taxon>Pseudomonadati</taxon>
        <taxon>Pseudomonadota</taxon>
        <taxon>Alphaproteobacteria</taxon>
        <taxon>Hyphomicrobiales</taxon>
        <taxon>Xanthobacteraceae</taxon>
        <taxon>Xanthobacter</taxon>
    </lineage>
</organism>
<dbReference type="RefSeq" id="WP_281806796.1">
    <property type="nucleotide sequence ID" value="NZ_BSDO01000002.1"/>
</dbReference>
<dbReference type="GeneID" id="95762341"/>
<dbReference type="Proteomes" id="UP001245370">
    <property type="component" value="Unassembled WGS sequence"/>
</dbReference>
<reference evidence="1" key="1">
    <citation type="submission" date="2022-12" db="EMBL/GenBank/DDBJ databases">
        <title>Reference genome sequencing for broad-spectrum identification of bacterial and archaeal isolates by mass spectrometry.</title>
        <authorList>
            <person name="Sekiguchi Y."/>
            <person name="Tourlousse D.M."/>
        </authorList>
    </citation>
    <scope>NUCLEOTIDE SEQUENCE</scope>
    <source>
        <strain evidence="1">301</strain>
    </source>
</reference>
<dbReference type="EMBL" id="BSDO01000002">
    <property type="protein sequence ID" value="GLI21875.1"/>
    <property type="molecule type" value="Genomic_DNA"/>
</dbReference>
<accession>A0A9W6CLJ8</accession>
<protein>
    <submittedName>
        <fullName evidence="2">16S rRNA A1518/A1519 N6-dimethyltransferase RsmA/KsgA/DIM1 with predicted DNA glycosylase/AP lyase activity</fullName>
    </submittedName>
</protein>
<dbReference type="AlphaFoldDB" id="A0A9W6CLJ8"/>
<evidence type="ECO:0000313" key="3">
    <source>
        <dbReference type="Proteomes" id="UP001144397"/>
    </source>
</evidence>
<evidence type="ECO:0000313" key="4">
    <source>
        <dbReference type="Proteomes" id="UP001245370"/>
    </source>
</evidence>
<keyword evidence="2" id="KW-0456">Lyase</keyword>
<name>A0A9W6CLJ8_XANFL</name>
<dbReference type="Proteomes" id="UP001144397">
    <property type="component" value="Unassembled WGS sequence"/>
</dbReference>
<proteinExistence type="predicted"/>
<sequence length="64" mass="7140">MLTGDELRRMHTALGTVLKTCIRDRRALARKDAEHLLPDLEKLHQHLGDAANKRAKSHDAADAS</sequence>
<evidence type="ECO:0000313" key="2">
    <source>
        <dbReference type="EMBL" id="MDR6332376.1"/>
    </source>
</evidence>
<dbReference type="GO" id="GO:0016829">
    <property type="term" value="F:lyase activity"/>
    <property type="evidence" value="ECO:0007669"/>
    <property type="project" value="UniProtKB-KW"/>
</dbReference>
<gene>
    <name evidence="2" type="ORF">GGQ86_000823</name>
    <name evidence="1" type="ORF">XFLAVUS301_15490</name>
</gene>
<comment type="caution">
    <text evidence="1">The sequence shown here is derived from an EMBL/GenBank/DDBJ whole genome shotgun (WGS) entry which is preliminary data.</text>
</comment>
<reference evidence="2 4" key="2">
    <citation type="submission" date="2023-07" db="EMBL/GenBank/DDBJ databases">
        <title>Genomic Encyclopedia of Type Strains, Phase IV (KMG-IV): sequencing the most valuable type-strain genomes for metagenomic binning, comparative biology and taxonomic classification.</title>
        <authorList>
            <person name="Goeker M."/>
        </authorList>
    </citation>
    <scope>NUCLEOTIDE SEQUENCE [LARGE SCALE GENOMIC DNA]</scope>
    <source>
        <strain evidence="2 4">DSM 338</strain>
    </source>
</reference>
<dbReference type="EMBL" id="JAVDPY010000001">
    <property type="protein sequence ID" value="MDR6332376.1"/>
    <property type="molecule type" value="Genomic_DNA"/>
</dbReference>
<evidence type="ECO:0000313" key="1">
    <source>
        <dbReference type="EMBL" id="GLI21875.1"/>
    </source>
</evidence>